<dbReference type="PANTHER" id="PTHR21266:SF60">
    <property type="entry name" value="3-KETOSTEROID-9-ALPHA-MONOOXYGENASE, OXYGENASE COMPONENT"/>
    <property type="match status" value="1"/>
</dbReference>
<dbReference type="Gene3D" id="2.20.25.10">
    <property type="match status" value="1"/>
</dbReference>
<dbReference type="SUPFAM" id="SSF50022">
    <property type="entry name" value="ISP domain"/>
    <property type="match status" value="1"/>
</dbReference>
<feature type="region of interest" description="Disordered" evidence="6">
    <location>
        <begin position="285"/>
        <end position="308"/>
    </location>
</feature>
<dbReference type="PROSITE" id="PS51296">
    <property type="entry name" value="RIESKE"/>
    <property type="match status" value="1"/>
</dbReference>
<dbReference type="Gene3D" id="3.90.380.10">
    <property type="entry name" value="Naphthalene 1,2-dioxygenase Alpha Subunit, Chain A, domain 1"/>
    <property type="match status" value="1"/>
</dbReference>
<evidence type="ECO:0000256" key="3">
    <source>
        <dbReference type="ARBA" id="ARBA00023002"/>
    </source>
</evidence>
<dbReference type="AlphaFoldDB" id="A0AA35U2A3"/>
<reference evidence="8" key="1">
    <citation type="submission" date="2023-03" db="EMBL/GenBank/DDBJ databases">
        <authorList>
            <person name="Steffen K."/>
            <person name="Cardenas P."/>
        </authorList>
    </citation>
    <scope>NUCLEOTIDE SEQUENCE</scope>
</reference>
<keyword evidence="5" id="KW-0411">Iron-sulfur</keyword>
<organism evidence="8 9">
    <name type="scientific">Geodia barretti</name>
    <name type="common">Barrett's horny sponge</name>
    <dbReference type="NCBI Taxonomy" id="519541"/>
    <lineage>
        <taxon>Eukaryota</taxon>
        <taxon>Metazoa</taxon>
        <taxon>Porifera</taxon>
        <taxon>Demospongiae</taxon>
        <taxon>Heteroscleromorpha</taxon>
        <taxon>Tetractinellida</taxon>
        <taxon>Astrophorina</taxon>
        <taxon>Geodiidae</taxon>
        <taxon>Geodia</taxon>
    </lineage>
</organism>
<proteinExistence type="predicted"/>
<dbReference type="Pfam" id="PF11723">
    <property type="entry name" value="Aromatic_hydrox"/>
    <property type="match status" value="1"/>
</dbReference>
<keyword evidence="1" id="KW-0001">2Fe-2S</keyword>
<dbReference type="GO" id="GO:0046872">
    <property type="term" value="F:metal ion binding"/>
    <property type="evidence" value="ECO:0007669"/>
    <property type="project" value="UniProtKB-KW"/>
</dbReference>
<dbReference type="Pfam" id="PF00355">
    <property type="entry name" value="Rieske"/>
    <property type="match status" value="1"/>
</dbReference>
<evidence type="ECO:0000256" key="1">
    <source>
        <dbReference type="ARBA" id="ARBA00022714"/>
    </source>
</evidence>
<dbReference type="InterPro" id="IPR021028">
    <property type="entry name" value="Homotrim_ring_OHase_catalytic"/>
</dbReference>
<keyword evidence="9" id="KW-1185">Reference proteome</keyword>
<name>A0AA35U2A3_GEOBA</name>
<evidence type="ECO:0000313" key="9">
    <source>
        <dbReference type="Proteomes" id="UP001174909"/>
    </source>
</evidence>
<evidence type="ECO:0000256" key="5">
    <source>
        <dbReference type="ARBA" id="ARBA00023014"/>
    </source>
</evidence>
<accession>A0AA35U2A3</accession>
<comment type="caution">
    <text evidence="8">The sequence shown here is derived from an EMBL/GenBank/DDBJ whole genome shotgun (WGS) entry which is preliminary data.</text>
</comment>
<dbReference type="PANTHER" id="PTHR21266">
    <property type="entry name" value="IRON-SULFUR DOMAIN CONTAINING PROTEIN"/>
    <property type="match status" value="1"/>
</dbReference>
<feature type="compositionally biased region" description="Basic and acidic residues" evidence="6">
    <location>
        <begin position="15"/>
        <end position="25"/>
    </location>
</feature>
<keyword evidence="2" id="KW-0479">Metal-binding</keyword>
<dbReference type="SUPFAM" id="SSF55961">
    <property type="entry name" value="Bet v1-like"/>
    <property type="match status" value="1"/>
</dbReference>
<protein>
    <submittedName>
        <fullName evidence="8">Carbazole 1,9a-dioxygenase, terminal oxygenase component CarAa</fullName>
    </submittedName>
</protein>
<keyword evidence="3" id="KW-0560">Oxidoreductase</keyword>
<feature type="domain" description="Rieske" evidence="7">
    <location>
        <begin position="36"/>
        <end position="144"/>
    </location>
</feature>
<dbReference type="InterPro" id="IPR050584">
    <property type="entry name" value="Cholesterol_7-desaturase"/>
</dbReference>
<evidence type="ECO:0000259" key="7">
    <source>
        <dbReference type="PROSITE" id="PS51296"/>
    </source>
</evidence>
<dbReference type="GO" id="GO:0016491">
    <property type="term" value="F:oxidoreductase activity"/>
    <property type="evidence" value="ECO:0007669"/>
    <property type="project" value="UniProtKB-KW"/>
</dbReference>
<dbReference type="Proteomes" id="UP001174909">
    <property type="component" value="Unassembled WGS sequence"/>
</dbReference>
<sequence length="462" mass="54074">MRRGSQGFDQTPPFRKPDDPADRRSKIPPTGFREYWYPALPAKDVKKDKPEVLRMLGTDVVFFRDTNDEIQALLDWCPHRSVYLSMGRCYFSGFVTCPYHGATFDGDGNCVAFLTEGPESKMVGAPGMKARKFPTATIKGMVFVWMGDGEPVDPQEDIPPEMFEDHNIHRPVFTMFDCNWVLVLENTMDAHNAFMVHRNAIRILKSRLGGRPRTPLGYRVNLVNNKNVHYQPGRGKSSVEKYYYDEEGNIPYQMYYPGVDGVWPQSRWRLMWTWIFDRKARKTGQAPGRVRPPQADESGVNEWNGTRLPGMSRTGGNNAYFRSTRWAVPVEDNLTRMVYLNVERYSKRPNTFRRMWSSVTWPYRNWELNFNFRNQDYDAEKYVQYDFPEYLSSTDSVVVAMRRLFSEHNRDVIRRREREEELPEILNETLAEQMVREGDVRVAETAEAFDVDKLQEELLRRV</sequence>
<keyword evidence="4" id="KW-0408">Iron</keyword>
<gene>
    <name evidence="8" type="ORF">GBAR_LOCUS31859</name>
</gene>
<dbReference type="InterPro" id="IPR036922">
    <property type="entry name" value="Rieske_2Fe-2S_sf"/>
</dbReference>
<feature type="region of interest" description="Disordered" evidence="6">
    <location>
        <begin position="1"/>
        <end position="30"/>
    </location>
</feature>
<evidence type="ECO:0000256" key="2">
    <source>
        <dbReference type="ARBA" id="ARBA00022723"/>
    </source>
</evidence>
<dbReference type="InterPro" id="IPR017941">
    <property type="entry name" value="Rieske_2Fe-2S"/>
</dbReference>
<evidence type="ECO:0000256" key="6">
    <source>
        <dbReference type="SAM" id="MobiDB-lite"/>
    </source>
</evidence>
<dbReference type="GO" id="GO:0051537">
    <property type="term" value="F:2 iron, 2 sulfur cluster binding"/>
    <property type="evidence" value="ECO:0007669"/>
    <property type="project" value="UniProtKB-KW"/>
</dbReference>
<evidence type="ECO:0000256" key="4">
    <source>
        <dbReference type="ARBA" id="ARBA00023004"/>
    </source>
</evidence>
<dbReference type="EMBL" id="CASHTH010004532">
    <property type="protein sequence ID" value="CAI8058589.1"/>
    <property type="molecule type" value="Genomic_DNA"/>
</dbReference>
<evidence type="ECO:0000313" key="8">
    <source>
        <dbReference type="EMBL" id="CAI8058589.1"/>
    </source>
</evidence>